<feature type="compositionally biased region" description="Low complexity" evidence="2">
    <location>
        <begin position="932"/>
        <end position="967"/>
    </location>
</feature>
<accession>A0A1E3NTZ8</accession>
<dbReference type="Pfam" id="PF20399">
    <property type="entry name" value="PH_20"/>
    <property type="match status" value="1"/>
</dbReference>
<feature type="compositionally biased region" description="Polar residues" evidence="2">
    <location>
        <begin position="833"/>
        <end position="860"/>
    </location>
</feature>
<feature type="region of interest" description="Disordered" evidence="2">
    <location>
        <begin position="1179"/>
        <end position="1203"/>
    </location>
</feature>
<dbReference type="RefSeq" id="XP_019020271.1">
    <property type="nucleotide sequence ID" value="XM_019163723.1"/>
</dbReference>
<feature type="domain" description="PH" evidence="4">
    <location>
        <begin position="699"/>
        <end position="801"/>
    </location>
</feature>
<feature type="region of interest" description="Disordered" evidence="2">
    <location>
        <begin position="1"/>
        <end position="35"/>
    </location>
</feature>
<dbReference type="EMBL" id="KV454001">
    <property type="protein sequence ID" value="ODQ49158.1"/>
    <property type="molecule type" value="Genomic_DNA"/>
</dbReference>
<evidence type="ECO:0000256" key="1">
    <source>
        <dbReference type="ARBA" id="ARBA00022553"/>
    </source>
</evidence>
<evidence type="ECO:0000256" key="2">
    <source>
        <dbReference type="SAM" id="MobiDB-lite"/>
    </source>
</evidence>
<dbReference type="InterPro" id="IPR046869">
    <property type="entry name" value="SLM1/RGC1-like_PH"/>
</dbReference>
<dbReference type="SUPFAM" id="SSF50729">
    <property type="entry name" value="PH domain-like"/>
    <property type="match status" value="1"/>
</dbReference>
<dbReference type="AlphaFoldDB" id="A0A1E3NTZ8"/>
<feature type="region of interest" description="Disordered" evidence="2">
    <location>
        <begin position="903"/>
        <end position="1004"/>
    </location>
</feature>
<keyword evidence="3" id="KW-0812">Transmembrane</keyword>
<keyword evidence="1" id="KW-0597">Phosphoprotein</keyword>
<organism evidence="5 6">
    <name type="scientific">Pichia membranifaciens NRRL Y-2026</name>
    <dbReference type="NCBI Taxonomy" id="763406"/>
    <lineage>
        <taxon>Eukaryota</taxon>
        <taxon>Fungi</taxon>
        <taxon>Dikarya</taxon>
        <taxon>Ascomycota</taxon>
        <taxon>Saccharomycotina</taxon>
        <taxon>Pichiomycetes</taxon>
        <taxon>Pichiales</taxon>
        <taxon>Pichiaceae</taxon>
        <taxon>Pichia</taxon>
    </lineage>
</organism>
<evidence type="ECO:0000259" key="4">
    <source>
        <dbReference type="PROSITE" id="PS50003"/>
    </source>
</evidence>
<dbReference type="PANTHER" id="PTHR31941">
    <property type="entry name" value="CYTOSKELETAL SIGNALING PROTEIN SLM1"/>
    <property type="match status" value="1"/>
</dbReference>
<gene>
    <name evidence="5" type="ORF">PICMEDRAFT_70723</name>
</gene>
<keyword evidence="3" id="KW-0472">Membrane</keyword>
<dbReference type="Pfam" id="PF20400">
    <property type="entry name" value="BAR_4"/>
    <property type="match status" value="1"/>
</dbReference>
<feature type="compositionally biased region" description="Polar residues" evidence="2">
    <location>
        <begin position="918"/>
        <end position="931"/>
    </location>
</feature>
<feature type="transmembrane region" description="Helical" evidence="3">
    <location>
        <begin position="44"/>
        <end position="61"/>
    </location>
</feature>
<evidence type="ECO:0000313" key="6">
    <source>
        <dbReference type="Proteomes" id="UP000094455"/>
    </source>
</evidence>
<feature type="compositionally biased region" description="Basic and acidic residues" evidence="2">
    <location>
        <begin position="1108"/>
        <end position="1119"/>
    </location>
</feature>
<dbReference type="OrthoDB" id="2264563at2759"/>
<feature type="compositionally biased region" description="Polar residues" evidence="2">
    <location>
        <begin position="1071"/>
        <end position="1105"/>
    </location>
</feature>
<feature type="compositionally biased region" description="Low complexity" evidence="2">
    <location>
        <begin position="864"/>
        <end position="877"/>
    </location>
</feature>
<feature type="compositionally biased region" description="Gly residues" evidence="2">
    <location>
        <begin position="989"/>
        <end position="1003"/>
    </location>
</feature>
<dbReference type="Gene3D" id="2.30.29.30">
    <property type="entry name" value="Pleckstrin-homology domain (PH domain)/Phosphotyrosine-binding domain (PTB)"/>
    <property type="match status" value="1"/>
</dbReference>
<dbReference type="PROSITE" id="PS50003">
    <property type="entry name" value="PH_DOMAIN"/>
    <property type="match status" value="1"/>
</dbReference>
<feature type="compositionally biased region" description="Polar residues" evidence="2">
    <location>
        <begin position="9"/>
        <end position="24"/>
    </location>
</feature>
<proteinExistence type="predicted"/>
<dbReference type="InterPro" id="IPR046868">
    <property type="entry name" value="BAR_4"/>
</dbReference>
<dbReference type="STRING" id="763406.A0A1E3NTZ8"/>
<reference evidence="5 6" key="1">
    <citation type="journal article" date="2016" name="Proc. Natl. Acad. Sci. U.S.A.">
        <title>Comparative genomics of biotechnologically important yeasts.</title>
        <authorList>
            <person name="Riley R."/>
            <person name="Haridas S."/>
            <person name="Wolfe K.H."/>
            <person name="Lopes M.R."/>
            <person name="Hittinger C.T."/>
            <person name="Goeker M."/>
            <person name="Salamov A.A."/>
            <person name="Wisecaver J.H."/>
            <person name="Long T.M."/>
            <person name="Calvey C.H."/>
            <person name="Aerts A.L."/>
            <person name="Barry K.W."/>
            <person name="Choi C."/>
            <person name="Clum A."/>
            <person name="Coughlan A.Y."/>
            <person name="Deshpande S."/>
            <person name="Douglass A.P."/>
            <person name="Hanson S.J."/>
            <person name="Klenk H.-P."/>
            <person name="LaButti K.M."/>
            <person name="Lapidus A."/>
            <person name="Lindquist E.A."/>
            <person name="Lipzen A.M."/>
            <person name="Meier-Kolthoff J.P."/>
            <person name="Ohm R.A."/>
            <person name="Otillar R.P."/>
            <person name="Pangilinan J.L."/>
            <person name="Peng Y."/>
            <person name="Rokas A."/>
            <person name="Rosa C.A."/>
            <person name="Scheuner C."/>
            <person name="Sibirny A.A."/>
            <person name="Slot J.C."/>
            <person name="Stielow J.B."/>
            <person name="Sun H."/>
            <person name="Kurtzman C.P."/>
            <person name="Blackwell M."/>
            <person name="Grigoriev I.V."/>
            <person name="Jeffries T.W."/>
        </authorList>
    </citation>
    <scope>NUCLEOTIDE SEQUENCE [LARGE SCALE GENOMIC DNA]</scope>
    <source>
        <strain evidence="5 6">NRRL Y-2026</strain>
    </source>
</reference>
<dbReference type="InterPro" id="IPR001849">
    <property type="entry name" value="PH_domain"/>
</dbReference>
<feature type="compositionally biased region" description="Low complexity" evidence="2">
    <location>
        <begin position="25"/>
        <end position="35"/>
    </location>
</feature>
<feature type="region of interest" description="Disordered" evidence="2">
    <location>
        <begin position="813"/>
        <end position="878"/>
    </location>
</feature>
<dbReference type="InterPro" id="IPR011993">
    <property type="entry name" value="PH-like_dom_sf"/>
</dbReference>
<dbReference type="GeneID" id="30180410"/>
<dbReference type="PANTHER" id="PTHR31941:SF15">
    <property type="entry name" value="ACTIVATOR OF SKN7 PROTEIN 10-RELATED"/>
    <property type="match status" value="1"/>
</dbReference>
<keyword evidence="3" id="KW-1133">Transmembrane helix</keyword>
<protein>
    <recommendedName>
        <fullName evidence="4">PH domain-containing protein</fullName>
    </recommendedName>
</protein>
<name>A0A1E3NTZ8_9ASCO</name>
<evidence type="ECO:0000256" key="3">
    <source>
        <dbReference type="SAM" id="Phobius"/>
    </source>
</evidence>
<feature type="compositionally biased region" description="Low complexity" evidence="2">
    <location>
        <begin position="1185"/>
        <end position="1194"/>
    </location>
</feature>
<sequence>MEPDYGSIQRAQSSQELLSPFTTTSSSSSSVSHSSASSSKFSKIWLFDTQIFTAILIYVSYVRDQQAFNFLVRVFTQLILYSIPDTENLSDLRMLMSSEDLDLQITRITMVLVIVIPYTLMNFFFSMFLHMKWLYSSALLESSGLQISVDSIRNTINAITEKNLNSTTWINDGIFVDLIGESSMNCIQRTPINSSYLVFLDIAIISSRLTPKRESSAESLQTTASTVVGSGGAGNSSLLGMSEIKPSYHAPESVYNLETVYKNNTRFATQSVLPPNDYHSPYYIPFKNIDDPRPVDQLIYRFSIWKMIIKQVIFYFKEMSVFKSQTYQGNRAMLENLEILKRQNSGKLKVKANANKSLKKSLSSTSFGDMYNNATGGGNIGGGGGMNGSSTNLSHGANVNFNPSFSGGGGGAGGGNGASSIMSGSTAGASSISLDNLENEMNMDQQNMVNKLLQTTFLPAGDNSILSISSTFFNNHNYLKEKELLTYQHLTNRLIPRLENLKDQLNETIKQMNSIKNSSDYKTKNLKMEIAKTGGIMSDYITSIELLRTGHSKSSLGTTIELKNNRIDSKMDPYILKLRLDLQLKDQLYIEAHLKEMYYDLQYKAVQLEKILYTEIQNCISTYTDLIDSELNAVKDNMIMPFKDGFVKNDPTIDWDYFIKNDCKRNFLPINAKNTILKVKKVRKNSDIVYPYRNSVISSCIYSGYLDRKSKYLKNYSKFFYVLTINFLHEFRSNDRIKDLNPTQSFSLTDVTVSAVDDDPKKFVIRVYKKGDKETKTKFTFKADNIDSAIKWIDYLSDLTEFENTIERNISYDASDDENGYDDHNPSAGIPTSVEQNNFADNNSTVSSPASNSYEFNQRPTGALSSPESPSLVSHSRSISDELFPKSSQYQQVQNSLQDVDYFSKTHNNNTNNLGNVTFKSIKSQPNMRQTSSSSISLGNSNSKASSRTSSRASSRASSPARSRNNRPLLSPKIVSSNITPTSGNSTASGGGNGGGGGSGGGDYFSYAPRKVQASIIRNGNRLASTNNNGRLTPGTNNNSALTLNVAMAKNLSSSSVNDKLNASVPKINIHDSTPVNTEKPNINSILDGNYESPPTASSQPISNEPNEEPKNKGLERRRKTLSEKLDITGLVSANKIKNNGLLKLSNDAESLNSTAGLPQTPGIIPGSMMNEVFDTSNNIYSHASSPPETISASSPPPPPPPS</sequence>
<feature type="region of interest" description="Disordered" evidence="2">
    <location>
        <begin position="1070"/>
        <end position="1119"/>
    </location>
</feature>
<evidence type="ECO:0000313" key="5">
    <source>
        <dbReference type="EMBL" id="ODQ49158.1"/>
    </source>
</evidence>
<keyword evidence="6" id="KW-1185">Reference proteome</keyword>
<dbReference type="SMART" id="SM00233">
    <property type="entry name" value="PH"/>
    <property type="match status" value="1"/>
</dbReference>
<dbReference type="Proteomes" id="UP000094455">
    <property type="component" value="Unassembled WGS sequence"/>
</dbReference>
<feature type="transmembrane region" description="Helical" evidence="3">
    <location>
        <begin position="105"/>
        <end position="129"/>
    </location>
</feature>